<protein>
    <submittedName>
        <fullName evidence="2">Uncharacterized protein</fullName>
    </submittedName>
</protein>
<dbReference type="Proteomes" id="UP001150879">
    <property type="component" value="Unassembled WGS sequence"/>
</dbReference>
<evidence type="ECO:0000313" key="3">
    <source>
        <dbReference type="Proteomes" id="UP001150879"/>
    </source>
</evidence>
<accession>A0A9W9IXM6</accession>
<organism evidence="2 3">
    <name type="scientific">Penicillium cf. griseofulvum</name>
    <dbReference type="NCBI Taxonomy" id="2972120"/>
    <lineage>
        <taxon>Eukaryota</taxon>
        <taxon>Fungi</taxon>
        <taxon>Dikarya</taxon>
        <taxon>Ascomycota</taxon>
        <taxon>Pezizomycotina</taxon>
        <taxon>Eurotiomycetes</taxon>
        <taxon>Eurotiomycetidae</taxon>
        <taxon>Eurotiales</taxon>
        <taxon>Aspergillaceae</taxon>
        <taxon>Penicillium</taxon>
    </lineage>
</organism>
<feature type="compositionally biased region" description="Basic and acidic residues" evidence="1">
    <location>
        <begin position="1"/>
        <end position="10"/>
    </location>
</feature>
<name>A0A9W9IXM6_9EURO</name>
<proteinExistence type="predicted"/>
<feature type="region of interest" description="Disordered" evidence="1">
    <location>
        <begin position="1"/>
        <end position="67"/>
    </location>
</feature>
<keyword evidence="3" id="KW-1185">Reference proteome</keyword>
<evidence type="ECO:0000313" key="2">
    <source>
        <dbReference type="EMBL" id="KAJ5185817.1"/>
    </source>
</evidence>
<feature type="compositionally biased region" description="Basic and acidic residues" evidence="1">
    <location>
        <begin position="37"/>
        <end position="51"/>
    </location>
</feature>
<dbReference type="AlphaFoldDB" id="A0A9W9IXM6"/>
<comment type="caution">
    <text evidence="2">The sequence shown here is derived from an EMBL/GenBank/DDBJ whole genome shotgun (WGS) entry which is preliminary data.</text>
</comment>
<gene>
    <name evidence="2" type="ORF">N7472_010657</name>
</gene>
<sequence>MSNRNHRSDDSLADLGGENNKRNNRRRHYRNNSGYRRLSDDDPPGIERKSDAEEEGENIPVYEEGFSDEDSEVQLFLQPMWLSPELLEYTAEISGLPMEGSVLAWRGNGSGKSVIVGYACDGFATVRLILAARRRIPPRVPNISENSLGRRKDYIRTERDI</sequence>
<dbReference type="EMBL" id="JAPQKP010000006">
    <property type="protein sequence ID" value="KAJ5185817.1"/>
    <property type="molecule type" value="Genomic_DNA"/>
</dbReference>
<reference evidence="2" key="2">
    <citation type="journal article" date="2023" name="IMA Fungus">
        <title>Comparative genomic study of the Penicillium genus elucidates a diverse pangenome and 15 lateral gene transfer events.</title>
        <authorList>
            <person name="Petersen C."/>
            <person name="Sorensen T."/>
            <person name="Nielsen M.R."/>
            <person name="Sondergaard T.E."/>
            <person name="Sorensen J.L."/>
            <person name="Fitzpatrick D.A."/>
            <person name="Frisvad J.C."/>
            <person name="Nielsen K.L."/>
        </authorList>
    </citation>
    <scope>NUCLEOTIDE SEQUENCE</scope>
    <source>
        <strain evidence="2">IBT 16849</strain>
    </source>
</reference>
<reference evidence="2" key="1">
    <citation type="submission" date="2022-11" db="EMBL/GenBank/DDBJ databases">
        <authorList>
            <person name="Petersen C."/>
        </authorList>
    </citation>
    <scope>NUCLEOTIDE SEQUENCE</scope>
    <source>
        <strain evidence="2">IBT 16849</strain>
    </source>
</reference>
<evidence type="ECO:0000256" key="1">
    <source>
        <dbReference type="SAM" id="MobiDB-lite"/>
    </source>
</evidence>